<dbReference type="SUPFAM" id="SSF48076">
    <property type="entry name" value="LigA subunit of an aromatic-ring-opening dioxygenase LigAB"/>
    <property type="match status" value="1"/>
</dbReference>
<evidence type="ECO:0000313" key="2">
    <source>
        <dbReference type="EMBL" id="PWK53368.1"/>
    </source>
</evidence>
<evidence type="ECO:0000313" key="3">
    <source>
        <dbReference type="Proteomes" id="UP000245790"/>
    </source>
</evidence>
<feature type="region of interest" description="Disordered" evidence="1">
    <location>
        <begin position="1"/>
        <end position="25"/>
    </location>
</feature>
<evidence type="ECO:0008006" key="4">
    <source>
        <dbReference type="Google" id="ProtNLM"/>
    </source>
</evidence>
<feature type="compositionally biased region" description="Basic and acidic residues" evidence="1">
    <location>
        <begin position="41"/>
        <end position="57"/>
    </location>
</feature>
<feature type="region of interest" description="Disordered" evidence="1">
    <location>
        <begin position="40"/>
        <end position="72"/>
    </location>
</feature>
<keyword evidence="3" id="KW-1185">Reference proteome</keyword>
<organism evidence="2 3">
    <name type="scientific">Pleionea mediterranea</name>
    <dbReference type="NCBI Taxonomy" id="523701"/>
    <lineage>
        <taxon>Bacteria</taxon>
        <taxon>Pseudomonadati</taxon>
        <taxon>Pseudomonadota</taxon>
        <taxon>Gammaproteobacteria</taxon>
        <taxon>Oceanospirillales</taxon>
        <taxon>Pleioneaceae</taxon>
        <taxon>Pleionea</taxon>
    </lineage>
</organism>
<dbReference type="RefSeq" id="WP_109762572.1">
    <property type="nucleotide sequence ID" value="NZ_QGGU01000003.1"/>
</dbReference>
<accession>A0A316FXP9</accession>
<comment type="caution">
    <text evidence="2">The sequence shown here is derived from an EMBL/GenBank/DDBJ whole genome shotgun (WGS) entry which is preliminary data.</text>
</comment>
<feature type="compositionally biased region" description="Polar residues" evidence="1">
    <location>
        <begin position="61"/>
        <end position="72"/>
    </location>
</feature>
<dbReference type="Proteomes" id="UP000245790">
    <property type="component" value="Unassembled WGS sequence"/>
</dbReference>
<reference evidence="2 3" key="1">
    <citation type="submission" date="2018-05" db="EMBL/GenBank/DDBJ databases">
        <title>Genomic Encyclopedia of Type Strains, Phase IV (KMG-IV): sequencing the most valuable type-strain genomes for metagenomic binning, comparative biology and taxonomic classification.</title>
        <authorList>
            <person name="Goeker M."/>
        </authorList>
    </citation>
    <scope>NUCLEOTIDE SEQUENCE [LARGE SCALE GENOMIC DNA]</scope>
    <source>
        <strain evidence="2 3">DSM 25350</strain>
    </source>
</reference>
<dbReference type="AlphaFoldDB" id="A0A316FXP9"/>
<dbReference type="Gene3D" id="1.10.700.10">
    <property type="entry name" value="Dioxygenase LigAB, LigA subunit"/>
    <property type="match status" value="1"/>
</dbReference>
<evidence type="ECO:0000256" key="1">
    <source>
        <dbReference type="SAM" id="MobiDB-lite"/>
    </source>
</evidence>
<gene>
    <name evidence="2" type="ORF">C8D97_103195</name>
</gene>
<sequence length="72" mass="8250">MSDKLKSLINDLGKNPGLQQAFKTDRDSIFDQYQLSEDDRELLRQEDTEGIRRKLGDDESPISTNSIVHKAE</sequence>
<protein>
    <recommendedName>
        <fullName evidence="4">Extradiol ring-cleavage dioxygenase LigAB LigA subunit domain-containing protein</fullName>
    </recommendedName>
</protein>
<dbReference type="InterPro" id="IPR036622">
    <property type="entry name" value="LigA_sf"/>
</dbReference>
<proteinExistence type="predicted"/>
<name>A0A316FXP9_9GAMM</name>
<dbReference type="EMBL" id="QGGU01000003">
    <property type="protein sequence ID" value="PWK53368.1"/>
    <property type="molecule type" value="Genomic_DNA"/>
</dbReference>